<protein>
    <recommendedName>
        <fullName evidence="8">FAD/NAD(P)-binding domain-containing protein</fullName>
    </recommendedName>
</protein>
<evidence type="ECO:0000256" key="6">
    <source>
        <dbReference type="ARBA" id="ARBA00023002"/>
    </source>
</evidence>
<dbReference type="InterPro" id="IPR036188">
    <property type="entry name" value="FAD/NAD-bd_sf"/>
</dbReference>
<keyword evidence="3" id="KW-0285">Flavoprotein</keyword>
<dbReference type="PRINTS" id="PR00411">
    <property type="entry name" value="PNDRDTASEI"/>
</dbReference>
<dbReference type="EMBL" id="JABCKV010000117">
    <property type="protein sequence ID" value="KAG5643364.1"/>
    <property type="molecule type" value="Genomic_DNA"/>
</dbReference>
<dbReference type="Proteomes" id="UP000775547">
    <property type="component" value="Unassembled WGS sequence"/>
</dbReference>
<evidence type="ECO:0000313" key="10">
    <source>
        <dbReference type="Proteomes" id="UP000775547"/>
    </source>
</evidence>
<evidence type="ECO:0000313" key="9">
    <source>
        <dbReference type="EMBL" id="KAG5643364.1"/>
    </source>
</evidence>
<name>A0A9P7KBS6_9AGAR</name>
<keyword evidence="6" id="KW-0560">Oxidoreductase</keyword>
<evidence type="ECO:0000256" key="1">
    <source>
        <dbReference type="ARBA" id="ARBA00001974"/>
    </source>
</evidence>
<dbReference type="SUPFAM" id="SSF51905">
    <property type="entry name" value="FAD/NAD(P)-binding domain"/>
    <property type="match status" value="2"/>
</dbReference>
<accession>A0A9P7KBS6</accession>
<reference evidence="9" key="2">
    <citation type="submission" date="2021-10" db="EMBL/GenBank/DDBJ databases">
        <title>Phylogenomics reveals ancestral predisposition of the termite-cultivated fungus Termitomyces towards a domesticated lifestyle.</title>
        <authorList>
            <person name="Auxier B."/>
            <person name="Grum-Grzhimaylo A."/>
            <person name="Cardenas M.E."/>
            <person name="Lodge J.D."/>
            <person name="Laessoe T."/>
            <person name="Pedersen O."/>
            <person name="Smith M.E."/>
            <person name="Kuyper T.W."/>
            <person name="Franco-Molano E.A."/>
            <person name="Baroni T.J."/>
            <person name="Aanen D.K."/>
        </authorList>
    </citation>
    <scope>NUCLEOTIDE SEQUENCE</scope>
    <source>
        <strain evidence="9">AP01</strain>
        <tissue evidence="9">Mycelium</tissue>
    </source>
</reference>
<evidence type="ECO:0000256" key="3">
    <source>
        <dbReference type="ARBA" id="ARBA00022630"/>
    </source>
</evidence>
<keyword evidence="10" id="KW-1185">Reference proteome</keyword>
<dbReference type="InterPro" id="IPR050775">
    <property type="entry name" value="FAD-binding_Monooxygenases"/>
</dbReference>
<sequence>MSTNGHSAQPEQLDVLVVGAGFGGAYQLYKLRKAGFSVKVFEAGSNLGGTWYWNCYPGARVDSDFHIYQFALEELWKDWEWTEHYPGQKELANYFAYVDKKLDLSRDISFDTRVTAAHFDTTTDRWVVSTEAGRIVHPRFLVLCTGIGSKPLSPDIKGLDTFQGATHHTALWPQGGFDLAGKRVGVIGTGASGVQLIQETAPVASHLTVFQRTPNFALPMRQKKIDSATQTRMKAEVYPILLRRREQTFAGFHYEFTPRNLSDLTPEGRYLTFDDLWTRGGFHFWLGSFLDILTDENANAEAYAFWRKKVLERVHDPEMQRKLAPEVAPHPFGVKRPCLEQQYYEVYNQPNVDLIDLQQNPIAEITPKGVKTADSVEHELDVLVLATGFDAVTGGITQIDIRGTDGTLIREKWGKSLSTYLGMTTANFPNMFFLYGPHGPTAFCNGPTCVELQGDWIIDCITHLREKKYTRIEPIKAAEDAWVEQVNAIFSVGLWDRSNSWYIGANVPGKPRQSLNFTGGVPLYFRLCRESAEGGYTGFALSGTEGTDGPTDSESA</sequence>
<feature type="domain" description="FAD/NAD(P)-binding" evidence="8">
    <location>
        <begin position="14"/>
        <end position="236"/>
    </location>
</feature>
<dbReference type="AlphaFoldDB" id="A0A9P7KBS6"/>
<gene>
    <name evidence="9" type="ORF">DXG03_001012</name>
</gene>
<organism evidence="9 10">
    <name type="scientific">Asterophora parasitica</name>
    <dbReference type="NCBI Taxonomy" id="117018"/>
    <lineage>
        <taxon>Eukaryota</taxon>
        <taxon>Fungi</taxon>
        <taxon>Dikarya</taxon>
        <taxon>Basidiomycota</taxon>
        <taxon>Agaricomycotina</taxon>
        <taxon>Agaricomycetes</taxon>
        <taxon>Agaricomycetidae</taxon>
        <taxon>Agaricales</taxon>
        <taxon>Tricholomatineae</taxon>
        <taxon>Lyophyllaceae</taxon>
        <taxon>Asterophora</taxon>
    </lineage>
</organism>
<dbReference type="OrthoDB" id="66881at2759"/>
<dbReference type="GO" id="GO:0004497">
    <property type="term" value="F:monooxygenase activity"/>
    <property type="evidence" value="ECO:0007669"/>
    <property type="project" value="UniProtKB-KW"/>
</dbReference>
<dbReference type="InterPro" id="IPR023753">
    <property type="entry name" value="FAD/NAD-binding_dom"/>
</dbReference>
<comment type="similarity">
    <text evidence="2">Belongs to the FAD-binding monooxygenase family.</text>
</comment>
<evidence type="ECO:0000259" key="8">
    <source>
        <dbReference type="Pfam" id="PF07992"/>
    </source>
</evidence>
<keyword evidence="5" id="KW-0521">NADP</keyword>
<proteinExistence type="inferred from homology"/>
<dbReference type="Gene3D" id="3.50.50.60">
    <property type="entry name" value="FAD/NAD(P)-binding domain"/>
    <property type="match status" value="2"/>
</dbReference>
<evidence type="ECO:0000256" key="7">
    <source>
        <dbReference type="ARBA" id="ARBA00023033"/>
    </source>
</evidence>
<dbReference type="Pfam" id="PF07992">
    <property type="entry name" value="Pyr_redox_2"/>
    <property type="match status" value="1"/>
</dbReference>
<dbReference type="PANTHER" id="PTHR43098">
    <property type="entry name" value="L-ORNITHINE N(5)-MONOOXYGENASE-RELATED"/>
    <property type="match status" value="1"/>
</dbReference>
<keyword evidence="7" id="KW-0503">Monooxygenase</keyword>
<evidence type="ECO:0000256" key="2">
    <source>
        <dbReference type="ARBA" id="ARBA00010139"/>
    </source>
</evidence>
<comment type="cofactor">
    <cofactor evidence="1">
        <name>FAD</name>
        <dbReference type="ChEBI" id="CHEBI:57692"/>
    </cofactor>
</comment>
<keyword evidence="4" id="KW-0274">FAD</keyword>
<evidence type="ECO:0000256" key="5">
    <source>
        <dbReference type="ARBA" id="ARBA00022857"/>
    </source>
</evidence>
<reference evidence="9" key="1">
    <citation type="submission" date="2020-07" db="EMBL/GenBank/DDBJ databases">
        <authorList>
            <person name="Nieuwenhuis M."/>
            <person name="Van De Peppel L.J.J."/>
        </authorList>
    </citation>
    <scope>NUCLEOTIDE SEQUENCE</scope>
    <source>
        <strain evidence="9">AP01</strain>
        <tissue evidence="9">Mycelium</tissue>
    </source>
</reference>
<comment type="caution">
    <text evidence="9">The sequence shown here is derived from an EMBL/GenBank/DDBJ whole genome shotgun (WGS) entry which is preliminary data.</text>
</comment>
<evidence type="ECO:0000256" key="4">
    <source>
        <dbReference type="ARBA" id="ARBA00022827"/>
    </source>
</evidence>
<dbReference type="PANTHER" id="PTHR43098:SF3">
    <property type="entry name" value="L-ORNITHINE N(5)-MONOOXYGENASE-RELATED"/>
    <property type="match status" value="1"/>
</dbReference>